<feature type="transmembrane region" description="Helical" evidence="6">
    <location>
        <begin position="43"/>
        <end position="69"/>
    </location>
</feature>
<dbReference type="EMBL" id="CAJNOC010002510">
    <property type="protein sequence ID" value="CAF0937529.1"/>
    <property type="molecule type" value="Genomic_DNA"/>
</dbReference>
<evidence type="ECO:0000256" key="1">
    <source>
        <dbReference type="ARBA" id="ARBA00004141"/>
    </source>
</evidence>
<dbReference type="AlphaFoldDB" id="A0A814C672"/>
<dbReference type="Gene3D" id="1.10.1450.10">
    <property type="entry name" value="Tetraspanin"/>
    <property type="match status" value="1"/>
</dbReference>
<evidence type="ECO:0000256" key="4">
    <source>
        <dbReference type="ARBA" id="ARBA00022989"/>
    </source>
</evidence>
<comment type="caution">
    <text evidence="7">The sequence shown here is derived from an EMBL/GenBank/DDBJ whole genome shotgun (WGS) entry which is preliminary data.</text>
</comment>
<dbReference type="SUPFAM" id="SSF48652">
    <property type="entry name" value="Tetraspanin"/>
    <property type="match status" value="1"/>
</dbReference>
<dbReference type="PRINTS" id="PR00259">
    <property type="entry name" value="TMFOUR"/>
</dbReference>
<proteinExistence type="inferred from homology"/>
<dbReference type="GO" id="GO:0005886">
    <property type="term" value="C:plasma membrane"/>
    <property type="evidence" value="ECO:0007669"/>
    <property type="project" value="TreeGrafter"/>
</dbReference>
<keyword evidence="8" id="KW-1185">Reference proteome</keyword>
<sequence>MNFAKESSKIVLCLITLVYWATSGCLAYAGINMLFTFEKYTDLISYIYSIIPAFIILGIALVIFLIGIIGICGLFSENKCLLATFFFLLTTLLSLEISGVILIVMYKDNVNRYVRNLFSELLDAYGQKEMLSLTQNFDYLQNKLECCGQYNYSDWKNTWWYENARDRFGNVPQSCCVSYIMNSEEIGIPKRLGGSVMSTVPSYCKAELPQPTPMDNYYPDGCYSKLKSIITSQFLYISGVCLGLLAIQFIGLFSTCVLMFIKKNDKLHHPAYVNIATHDDIQYNL</sequence>
<evidence type="ECO:0000256" key="3">
    <source>
        <dbReference type="ARBA" id="ARBA00022692"/>
    </source>
</evidence>
<protein>
    <recommendedName>
        <fullName evidence="6">Tetraspanin</fullName>
    </recommendedName>
</protein>
<comment type="similarity">
    <text evidence="2 6">Belongs to the tetraspanin (TM4SF) family.</text>
</comment>
<dbReference type="PIRSF" id="PIRSF002419">
    <property type="entry name" value="Tetraspanin"/>
    <property type="match status" value="1"/>
</dbReference>
<dbReference type="InterPro" id="IPR018499">
    <property type="entry name" value="Tetraspanin/Peripherin"/>
</dbReference>
<gene>
    <name evidence="7" type="ORF">OXX778_LOCUS13246</name>
</gene>
<evidence type="ECO:0000256" key="5">
    <source>
        <dbReference type="ARBA" id="ARBA00023136"/>
    </source>
</evidence>
<comment type="subcellular location">
    <subcellularLocation>
        <location evidence="1 6">Membrane</location>
        <topology evidence="1 6">Multi-pass membrane protein</topology>
    </subcellularLocation>
</comment>
<dbReference type="Proteomes" id="UP000663879">
    <property type="component" value="Unassembled WGS sequence"/>
</dbReference>
<comment type="caution">
    <text evidence="6">Lacks conserved residue(s) required for the propagation of feature annotation.</text>
</comment>
<reference evidence="7" key="1">
    <citation type="submission" date="2021-02" db="EMBL/GenBank/DDBJ databases">
        <authorList>
            <person name="Nowell W R."/>
        </authorList>
    </citation>
    <scope>NUCLEOTIDE SEQUENCE</scope>
    <source>
        <strain evidence="7">Ploen Becks lab</strain>
    </source>
</reference>
<dbReference type="PANTHER" id="PTHR19282:SF519">
    <property type="entry name" value="TETRASPANIN"/>
    <property type="match status" value="1"/>
</dbReference>
<accession>A0A814C672</accession>
<dbReference type="PROSITE" id="PS51257">
    <property type="entry name" value="PROKAR_LIPOPROTEIN"/>
    <property type="match status" value="1"/>
</dbReference>
<evidence type="ECO:0000256" key="6">
    <source>
        <dbReference type="RuleBase" id="RU361218"/>
    </source>
</evidence>
<dbReference type="Pfam" id="PF00335">
    <property type="entry name" value="Tetraspanin"/>
    <property type="match status" value="1"/>
</dbReference>
<evidence type="ECO:0000313" key="8">
    <source>
        <dbReference type="Proteomes" id="UP000663879"/>
    </source>
</evidence>
<dbReference type="InterPro" id="IPR008952">
    <property type="entry name" value="Tetraspanin_EC2_sf"/>
</dbReference>
<name>A0A814C672_9BILA</name>
<feature type="transmembrane region" description="Helical" evidence="6">
    <location>
        <begin position="234"/>
        <end position="261"/>
    </location>
</feature>
<feature type="transmembrane region" description="Helical" evidence="6">
    <location>
        <begin position="81"/>
        <end position="106"/>
    </location>
</feature>
<evidence type="ECO:0000313" key="7">
    <source>
        <dbReference type="EMBL" id="CAF0937529.1"/>
    </source>
</evidence>
<dbReference type="PANTHER" id="PTHR19282">
    <property type="entry name" value="TETRASPANIN"/>
    <property type="match status" value="1"/>
</dbReference>
<organism evidence="7 8">
    <name type="scientific">Brachionus calyciflorus</name>
    <dbReference type="NCBI Taxonomy" id="104777"/>
    <lineage>
        <taxon>Eukaryota</taxon>
        <taxon>Metazoa</taxon>
        <taxon>Spiralia</taxon>
        <taxon>Gnathifera</taxon>
        <taxon>Rotifera</taxon>
        <taxon>Eurotatoria</taxon>
        <taxon>Monogononta</taxon>
        <taxon>Pseudotrocha</taxon>
        <taxon>Ploima</taxon>
        <taxon>Brachionidae</taxon>
        <taxon>Brachionus</taxon>
    </lineage>
</organism>
<keyword evidence="3 6" id="KW-0812">Transmembrane</keyword>
<keyword evidence="5 6" id="KW-0472">Membrane</keyword>
<keyword evidence="4 6" id="KW-1133">Transmembrane helix</keyword>
<dbReference type="InterPro" id="IPR000301">
    <property type="entry name" value="Tetraspanin_animals"/>
</dbReference>
<evidence type="ECO:0000256" key="2">
    <source>
        <dbReference type="ARBA" id="ARBA00006840"/>
    </source>
</evidence>
<dbReference type="OrthoDB" id="9993879at2759"/>